<feature type="transmembrane region" description="Helical" evidence="5">
    <location>
        <begin position="157"/>
        <end position="179"/>
    </location>
</feature>
<evidence type="ECO:0000256" key="1">
    <source>
        <dbReference type="ARBA" id="ARBA00004141"/>
    </source>
</evidence>
<sequence length="309" mass="33515">MKLKDYWYPLSIILLVILGYHFPDTFSSVGGVKLNTFIKPVLQVIMLGMGATMTVDDFTEVFKSPLKVLIGLVCHFTIMPFSGLALSKIFSFPPEIAAGIILIGSSPSGLASNVMALMARANVALSVTITTLSTLAAPIMTPFLMKTLGGGLIEVEFWAMFWDMSQMVILPILLGLVLYKIMPELMARFNKILPIFSMLGIAYIILIVTASGANSLKTVGITLVIVVIIHNIFGYTLGYFFSRLLKFTESDARAISFEVGMQNAGLASALANEMGRIATVGLAAAIFGPVMNIIGSMLANFWNKRPPKK</sequence>
<evidence type="ECO:0000256" key="4">
    <source>
        <dbReference type="ARBA" id="ARBA00023136"/>
    </source>
</evidence>
<dbReference type="RefSeq" id="WP_340239689.1">
    <property type="nucleotide sequence ID" value="NZ_JBBEWC010000014.1"/>
</dbReference>
<dbReference type="InterPro" id="IPR002657">
    <property type="entry name" value="BilAc:Na_symport/Acr3"/>
</dbReference>
<dbReference type="InterPro" id="IPR004710">
    <property type="entry name" value="Bilac:Na_transpt"/>
</dbReference>
<feature type="transmembrane region" description="Helical" evidence="5">
    <location>
        <begin position="219"/>
        <end position="242"/>
    </location>
</feature>
<accession>A0ABW5J6N6</accession>
<comment type="subcellular location">
    <subcellularLocation>
        <location evidence="1">Membrane</location>
        <topology evidence="1">Multi-pass membrane protein</topology>
    </subcellularLocation>
</comment>
<dbReference type="EMBL" id="JBHULC010000006">
    <property type="protein sequence ID" value="MFD2520585.1"/>
    <property type="molecule type" value="Genomic_DNA"/>
</dbReference>
<feature type="transmembrane region" description="Helical" evidence="5">
    <location>
        <begin position="96"/>
        <end position="116"/>
    </location>
</feature>
<dbReference type="Proteomes" id="UP001597510">
    <property type="component" value="Unassembled WGS sequence"/>
</dbReference>
<dbReference type="PANTHER" id="PTHR10361">
    <property type="entry name" value="SODIUM-BILE ACID COTRANSPORTER"/>
    <property type="match status" value="1"/>
</dbReference>
<protein>
    <submittedName>
        <fullName evidence="6">Bile acid:sodium symporter family protein</fullName>
    </submittedName>
</protein>
<keyword evidence="7" id="KW-1185">Reference proteome</keyword>
<keyword evidence="3 5" id="KW-1133">Transmembrane helix</keyword>
<evidence type="ECO:0000313" key="7">
    <source>
        <dbReference type="Proteomes" id="UP001597510"/>
    </source>
</evidence>
<dbReference type="Pfam" id="PF01758">
    <property type="entry name" value="SBF"/>
    <property type="match status" value="1"/>
</dbReference>
<name>A0ABW5J6N6_9BACT</name>
<feature type="transmembrane region" description="Helical" evidence="5">
    <location>
        <begin position="191"/>
        <end position="213"/>
    </location>
</feature>
<feature type="transmembrane region" description="Helical" evidence="5">
    <location>
        <begin position="123"/>
        <end position="145"/>
    </location>
</feature>
<evidence type="ECO:0000256" key="3">
    <source>
        <dbReference type="ARBA" id="ARBA00022989"/>
    </source>
</evidence>
<comment type="caution">
    <text evidence="6">The sequence shown here is derived from an EMBL/GenBank/DDBJ whole genome shotgun (WGS) entry which is preliminary data.</text>
</comment>
<dbReference type="PANTHER" id="PTHR10361:SF28">
    <property type="entry name" value="P3 PROTEIN-RELATED"/>
    <property type="match status" value="1"/>
</dbReference>
<gene>
    <name evidence="6" type="ORF">ACFSR2_06800</name>
</gene>
<organism evidence="6 7">
    <name type="scientific">Emticicia soli</name>
    <dbReference type="NCBI Taxonomy" id="2027878"/>
    <lineage>
        <taxon>Bacteria</taxon>
        <taxon>Pseudomonadati</taxon>
        <taxon>Bacteroidota</taxon>
        <taxon>Cytophagia</taxon>
        <taxon>Cytophagales</taxon>
        <taxon>Leadbetterellaceae</taxon>
        <taxon>Emticicia</taxon>
    </lineage>
</organism>
<dbReference type="Gene3D" id="1.20.1530.20">
    <property type="match status" value="1"/>
</dbReference>
<evidence type="ECO:0000256" key="2">
    <source>
        <dbReference type="ARBA" id="ARBA00022692"/>
    </source>
</evidence>
<feature type="transmembrane region" description="Helical" evidence="5">
    <location>
        <begin position="68"/>
        <end position="90"/>
    </location>
</feature>
<evidence type="ECO:0000313" key="6">
    <source>
        <dbReference type="EMBL" id="MFD2520585.1"/>
    </source>
</evidence>
<keyword evidence="4 5" id="KW-0472">Membrane</keyword>
<keyword evidence="2 5" id="KW-0812">Transmembrane</keyword>
<reference evidence="7" key="1">
    <citation type="journal article" date="2019" name="Int. J. Syst. Evol. Microbiol.">
        <title>The Global Catalogue of Microorganisms (GCM) 10K type strain sequencing project: providing services to taxonomists for standard genome sequencing and annotation.</title>
        <authorList>
            <consortium name="The Broad Institute Genomics Platform"/>
            <consortium name="The Broad Institute Genome Sequencing Center for Infectious Disease"/>
            <person name="Wu L."/>
            <person name="Ma J."/>
        </authorList>
    </citation>
    <scope>NUCLEOTIDE SEQUENCE [LARGE SCALE GENOMIC DNA]</scope>
    <source>
        <strain evidence="7">KCTC 52344</strain>
    </source>
</reference>
<feature type="transmembrane region" description="Helical" evidence="5">
    <location>
        <begin position="6"/>
        <end position="23"/>
    </location>
</feature>
<evidence type="ECO:0000256" key="5">
    <source>
        <dbReference type="SAM" id="Phobius"/>
    </source>
</evidence>
<proteinExistence type="predicted"/>
<dbReference type="InterPro" id="IPR038770">
    <property type="entry name" value="Na+/solute_symporter_sf"/>
</dbReference>
<feature type="transmembrane region" description="Helical" evidence="5">
    <location>
        <begin position="277"/>
        <end position="302"/>
    </location>
</feature>